<organismHost>
    <name type="scientific">Acrocephalus scirpaceus</name>
    <name type="common">Eurasian reed-warbler</name>
    <dbReference type="NCBI Taxonomy" id="48156"/>
</organismHost>
<organismHost>
    <name type="scientific">Culex</name>
    <dbReference type="NCBI Taxonomy" id="53527"/>
</organismHost>
<feature type="non-terminal residue" evidence="1">
    <location>
        <position position="1"/>
    </location>
</feature>
<reference evidence="1" key="1">
    <citation type="submission" date="2008-06" db="EMBL/GenBank/DDBJ databases">
        <title>Use of a Comprehensive Viral Microarray for Animal Viral Surveillance.</title>
        <authorList>
            <person name="Palacios G."/>
            <person name="Quan P.L."/>
            <person name="Zhai J."/>
            <person name="Jack P."/>
            <person name="Jabado O.J."/>
            <person name="Conlan S."/>
            <person name="Hirschberg D.L."/>
            <person name="Bussetti A.V."/>
            <person name="Hui J."/>
            <person name="Weir R."/>
            <person name="Boyle D.B."/>
            <person name="Briese T."/>
            <person name="Lipkin W.I."/>
        </authorList>
    </citation>
    <scope>NUCLEOTIDE SEQUENCE</scope>
    <source>
        <strain evidence="1">DPP5923-4</strain>
    </source>
</reference>
<proteinExistence type="predicted"/>
<protein>
    <submittedName>
        <fullName evidence="1">NsP2</fullName>
    </submittedName>
</protein>
<organismHost>
    <name type="scientific">Aedes</name>
    <dbReference type="NCBI Taxonomy" id="7158"/>
</organismHost>
<feature type="non-terminal residue" evidence="1">
    <location>
        <position position="40"/>
    </location>
</feature>
<evidence type="ECO:0000313" key="1">
    <source>
        <dbReference type="EMBL" id="ACJ71805.1"/>
    </source>
</evidence>
<organismHost>
    <name type="scientific">Homo sapiens</name>
    <name type="common">Human</name>
    <dbReference type="NCBI Taxonomy" id="9606"/>
</organismHost>
<organism evidence="1">
    <name type="scientific">Sindbis virus</name>
    <name type="common">SINV</name>
    <dbReference type="NCBI Taxonomy" id="11034"/>
    <lineage>
        <taxon>Viruses</taxon>
        <taxon>Riboviria</taxon>
        <taxon>Orthornavirae</taxon>
        <taxon>Kitrinoviricota</taxon>
        <taxon>Alsuviricetes</taxon>
        <taxon>Martellivirales</taxon>
        <taxon>Togaviridae</taxon>
        <taxon>Alphavirus</taxon>
        <taxon>Alphavirus sindbis</taxon>
    </lineage>
</organism>
<dbReference type="EMBL" id="EU856073">
    <property type="protein sequence ID" value="ACJ71805.1"/>
    <property type="molecule type" value="Genomic_RNA"/>
</dbReference>
<organismHost>
    <name type="scientific">Motacilla alba</name>
    <name type="common">White wagtail</name>
    <name type="synonym">Pied wagtail</name>
    <dbReference type="NCBI Taxonomy" id="45807"/>
</organismHost>
<accession>C4MYG1</accession>
<organismHost>
    <name type="scientific">Streptopelia turtur</name>
    <dbReference type="NCBI Taxonomy" id="177155"/>
</organismHost>
<sequence length="40" mass="4683">KGVYAVRQKVNENPLYAITSEHVNVLLTRTEDRLVWKTLQ</sequence>
<name>C4MYG1_SINDV</name>